<reference evidence="7" key="1">
    <citation type="journal article" date="2015" name="Genome Announc.">
        <title>Draft Genome Sequences of Anaerolinea thermolimosa IMO-1, Bellilinea caldifistulae GOMI-1, Leptolinea tardivitalis YMTK-2, Levilinea saccharolytica KIBI-1, Longilinea arvoryzae KOME-1, Previously Described as Members of the Class Anaerolineae (Chloroflexi).</title>
        <authorList>
            <person name="Matsuura N."/>
            <person name="Tourlousse M.D."/>
            <person name="Ohashi A."/>
            <person name="Hugenholtz P."/>
            <person name="Sekiguchi Y."/>
        </authorList>
    </citation>
    <scope>NUCLEOTIDE SEQUENCE</scope>
    <source>
        <strain evidence="7">KIBI-1</strain>
    </source>
</reference>
<keyword evidence="9" id="KW-1185">Reference proteome</keyword>
<evidence type="ECO:0000256" key="6">
    <source>
        <dbReference type="ARBA" id="ARBA00023014"/>
    </source>
</evidence>
<dbReference type="InterPro" id="IPR034457">
    <property type="entry name" value="Organic_radical-activating"/>
</dbReference>
<dbReference type="CDD" id="cd01335">
    <property type="entry name" value="Radical_SAM"/>
    <property type="match status" value="1"/>
</dbReference>
<keyword evidence="5" id="KW-0408">Iron</keyword>
<organism evidence="7">
    <name type="scientific">Levilinea saccharolytica</name>
    <dbReference type="NCBI Taxonomy" id="229921"/>
    <lineage>
        <taxon>Bacteria</taxon>
        <taxon>Bacillati</taxon>
        <taxon>Chloroflexota</taxon>
        <taxon>Anaerolineae</taxon>
        <taxon>Anaerolineales</taxon>
        <taxon>Anaerolineaceae</taxon>
        <taxon>Levilinea</taxon>
    </lineage>
</organism>
<dbReference type="EMBL" id="DF967975">
    <property type="protein sequence ID" value="GAP19148.1"/>
    <property type="molecule type" value="Genomic_DNA"/>
</dbReference>
<keyword evidence="7" id="KW-0456">Lyase</keyword>
<dbReference type="SFLD" id="SFLDG01066">
    <property type="entry name" value="organic_radical-activating_enz"/>
    <property type="match status" value="1"/>
</dbReference>
<dbReference type="Pfam" id="PF13353">
    <property type="entry name" value="Fer4_12"/>
    <property type="match status" value="1"/>
</dbReference>
<keyword evidence="3" id="KW-0949">S-adenosyl-L-methionine</keyword>
<dbReference type="GO" id="GO:0043365">
    <property type="term" value="F:[formate-C-acetyltransferase]-activating enzyme activity"/>
    <property type="evidence" value="ECO:0007669"/>
    <property type="project" value="InterPro"/>
</dbReference>
<dbReference type="Proteomes" id="UP000050501">
    <property type="component" value="Unassembled WGS sequence"/>
</dbReference>
<gene>
    <name evidence="8" type="ORF">ADN01_00980</name>
    <name evidence="7" type="ORF">LSAC_03047</name>
</gene>
<reference evidence="8 9" key="2">
    <citation type="submission" date="2015-07" db="EMBL/GenBank/DDBJ databases">
        <title>Genome sequence of Levilinea saccharolytica DSM 16555.</title>
        <authorList>
            <person name="Hemp J."/>
            <person name="Ward L.M."/>
            <person name="Pace L.A."/>
            <person name="Fischer W.W."/>
        </authorList>
    </citation>
    <scope>NUCLEOTIDE SEQUENCE [LARGE SCALE GENOMIC DNA]</scope>
    <source>
        <strain evidence="8 9">KIBI-1</strain>
    </source>
</reference>
<evidence type="ECO:0000313" key="8">
    <source>
        <dbReference type="EMBL" id="KPL91605.1"/>
    </source>
</evidence>
<dbReference type="InterPro" id="IPR012837">
    <property type="entry name" value="NrdG"/>
</dbReference>
<dbReference type="SFLD" id="SFLDF00299">
    <property type="entry name" value="anaerobic_ribonucleoside-triph"/>
    <property type="match status" value="1"/>
</dbReference>
<dbReference type="PANTHER" id="PTHR30352">
    <property type="entry name" value="PYRUVATE FORMATE-LYASE-ACTIVATING ENZYME"/>
    <property type="match status" value="1"/>
</dbReference>
<dbReference type="SFLD" id="SFLDS00029">
    <property type="entry name" value="Radical_SAM"/>
    <property type="match status" value="1"/>
</dbReference>
<dbReference type="InterPro" id="IPR058240">
    <property type="entry name" value="rSAM_sf"/>
</dbReference>
<dbReference type="EMBL" id="LGCM01000003">
    <property type="protein sequence ID" value="KPL91605.1"/>
    <property type="molecule type" value="Genomic_DNA"/>
</dbReference>
<accession>A0A0M8JQ83</accession>
<name>A0A0M8JQ83_9CHLR</name>
<keyword evidence="2" id="KW-0004">4Fe-4S</keyword>
<keyword evidence="7" id="KW-0670">Pyruvate</keyword>
<dbReference type="PANTHER" id="PTHR30352:SF2">
    <property type="entry name" value="ANAEROBIC RIBONUCLEOSIDE-TRIPHOSPHATE REDUCTASE-ACTIVATING PROTEIN"/>
    <property type="match status" value="1"/>
</dbReference>
<evidence type="ECO:0000256" key="2">
    <source>
        <dbReference type="ARBA" id="ARBA00022485"/>
    </source>
</evidence>
<evidence type="ECO:0000256" key="3">
    <source>
        <dbReference type="ARBA" id="ARBA00022691"/>
    </source>
</evidence>
<comment type="cofactor">
    <cofactor evidence="1">
        <name>[4Fe-4S] cluster</name>
        <dbReference type="ChEBI" id="CHEBI:49883"/>
    </cofactor>
</comment>
<evidence type="ECO:0000313" key="9">
    <source>
        <dbReference type="Proteomes" id="UP000050501"/>
    </source>
</evidence>
<evidence type="ECO:0000313" key="7">
    <source>
        <dbReference type="EMBL" id="GAP19148.1"/>
    </source>
</evidence>
<evidence type="ECO:0000256" key="4">
    <source>
        <dbReference type="ARBA" id="ARBA00022723"/>
    </source>
</evidence>
<dbReference type="SFLD" id="SFLDG01063">
    <property type="entry name" value="activating_enzymes__group_1"/>
    <property type="match status" value="1"/>
</dbReference>
<dbReference type="Gene3D" id="3.20.20.70">
    <property type="entry name" value="Aldolase class I"/>
    <property type="match status" value="1"/>
</dbReference>
<keyword evidence="4" id="KW-0479">Metal-binding</keyword>
<dbReference type="GO" id="GO:0004748">
    <property type="term" value="F:ribonucleoside-diphosphate reductase activity, thioredoxin disulfide as acceptor"/>
    <property type="evidence" value="ECO:0007669"/>
    <property type="project" value="TreeGrafter"/>
</dbReference>
<dbReference type="InterPro" id="IPR013785">
    <property type="entry name" value="Aldolase_TIM"/>
</dbReference>
<dbReference type="GO" id="GO:0046872">
    <property type="term" value="F:metal ion binding"/>
    <property type="evidence" value="ECO:0007669"/>
    <property type="project" value="UniProtKB-KW"/>
</dbReference>
<dbReference type="STRING" id="229921.ADN01_00980"/>
<dbReference type="GO" id="GO:0016829">
    <property type="term" value="F:lyase activity"/>
    <property type="evidence" value="ECO:0007669"/>
    <property type="project" value="UniProtKB-KW"/>
</dbReference>
<dbReference type="SUPFAM" id="SSF102114">
    <property type="entry name" value="Radical SAM enzymes"/>
    <property type="match status" value="1"/>
</dbReference>
<dbReference type="GO" id="GO:0051539">
    <property type="term" value="F:4 iron, 4 sulfur cluster binding"/>
    <property type="evidence" value="ECO:0007669"/>
    <property type="project" value="UniProtKB-KW"/>
</dbReference>
<sequence>MNGQNHYSPSHLPPAGILNLAHVVRRTSALGPGDVRSVVWFQGCPLACPGCIAPEWQAFKPALQTTPQDLAEWFLRDPDVHALTLSGGEPTLQSKAAAEFLRLVRREREISVICFSGYTYEQLRSSPPALGVADLLTQVDVLVDGPFQRELAQTTQGLRGSRNQNFIYLTERIPAGSLERAERKVEIHIHEDSAVMVGIPRPAVLSAFHRALAARQLDVQRSTS</sequence>
<protein>
    <submittedName>
        <fullName evidence="7">Pyruvate-formate lyase-activating enzyme</fullName>
    </submittedName>
</protein>
<dbReference type="AlphaFoldDB" id="A0A0M8JQ83"/>
<evidence type="ECO:0000256" key="5">
    <source>
        <dbReference type="ARBA" id="ARBA00023004"/>
    </source>
</evidence>
<keyword evidence="6" id="KW-0411">Iron-sulfur</keyword>
<dbReference type="InterPro" id="IPR007197">
    <property type="entry name" value="rSAM"/>
</dbReference>
<evidence type="ECO:0000256" key="1">
    <source>
        <dbReference type="ARBA" id="ARBA00001966"/>
    </source>
</evidence>
<proteinExistence type="predicted"/>